<organism evidence="1 2">
    <name type="scientific">Gimesia chilikensis</name>
    <dbReference type="NCBI Taxonomy" id="2605989"/>
    <lineage>
        <taxon>Bacteria</taxon>
        <taxon>Pseudomonadati</taxon>
        <taxon>Planctomycetota</taxon>
        <taxon>Planctomycetia</taxon>
        <taxon>Planctomycetales</taxon>
        <taxon>Planctomycetaceae</taxon>
        <taxon>Gimesia</taxon>
    </lineage>
</organism>
<protein>
    <submittedName>
        <fullName evidence="1">Uncharacterized protein</fullName>
    </submittedName>
</protein>
<evidence type="ECO:0000313" key="1">
    <source>
        <dbReference type="EMBL" id="QDU05393.1"/>
    </source>
</evidence>
<reference evidence="1 2" key="1">
    <citation type="submission" date="2019-02" db="EMBL/GenBank/DDBJ databases">
        <title>Deep-cultivation of Planctomycetes and their phenomic and genomic characterization uncovers novel biology.</title>
        <authorList>
            <person name="Wiegand S."/>
            <person name="Jogler M."/>
            <person name="Boedeker C."/>
            <person name="Pinto D."/>
            <person name="Vollmers J."/>
            <person name="Rivas-Marin E."/>
            <person name="Kohn T."/>
            <person name="Peeters S.H."/>
            <person name="Heuer A."/>
            <person name="Rast P."/>
            <person name="Oberbeckmann S."/>
            <person name="Bunk B."/>
            <person name="Jeske O."/>
            <person name="Meyerdierks A."/>
            <person name="Storesund J.E."/>
            <person name="Kallscheuer N."/>
            <person name="Luecker S."/>
            <person name="Lage O.M."/>
            <person name="Pohl T."/>
            <person name="Merkel B.J."/>
            <person name="Hornburger P."/>
            <person name="Mueller R.-W."/>
            <person name="Bruemmer F."/>
            <person name="Labrenz M."/>
            <person name="Spormann A.M."/>
            <person name="Op den Camp H."/>
            <person name="Overmann J."/>
            <person name="Amann R."/>
            <person name="Jetten M.S.M."/>
            <person name="Mascher T."/>
            <person name="Medema M.H."/>
            <person name="Devos D.P."/>
            <person name="Kaster A.-K."/>
            <person name="Ovreas L."/>
            <person name="Rohde M."/>
            <person name="Galperin M.Y."/>
            <person name="Jogler C."/>
        </authorList>
    </citation>
    <scope>NUCLEOTIDE SEQUENCE [LARGE SCALE GENOMIC DNA]</scope>
    <source>
        <strain evidence="1 2">V6</strain>
    </source>
</reference>
<evidence type="ECO:0000313" key="2">
    <source>
        <dbReference type="Proteomes" id="UP000320722"/>
    </source>
</evidence>
<dbReference type="EMBL" id="CP036347">
    <property type="protein sequence ID" value="QDU05393.1"/>
    <property type="molecule type" value="Genomic_DNA"/>
</dbReference>
<dbReference type="AlphaFoldDB" id="A0A517WJI4"/>
<proteinExistence type="predicted"/>
<name>A0A517WJI4_9PLAN</name>
<dbReference type="Proteomes" id="UP000320722">
    <property type="component" value="Chromosome"/>
</dbReference>
<accession>A0A517WJI4</accession>
<sequence length="52" mass="6047">MARQLSTTKLDSLSLDQVSDGERRMLIEKDVMMFVEELYRPVKKDKSTPSDK</sequence>
<gene>
    <name evidence="1" type="ORF">V6x_51300</name>
</gene>